<dbReference type="InterPro" id="IPR029479">
    <property type="entry name" value="Nitroreductase"/>
</dbReference>
<dbReference type="PANTHER" id="PTHR43745">
    <property type="entry name" value="NITROREDUCTASE MJ1384-RELATED"/>
    <property type="match status" value="1"/>
</dbReference>
<dbReference type="InterPro" id="IPR000415">
    <property type="entry name" value="Nitroreductase-like"/>
</dbReference>
<dbReference type="InterPro" id="IPR020051">
    <property type="entry name" value="SagB-type_dehydrogenase"/>
</dbReference>
<evidence type="ECO:0000313" key="3">
    <source>
        <dbReference type="Proteomes" id="UP000198588"/>
    </source>
</evidence>
<feature type="domain" description="Nitroreductase" evidence="1">
    <location>
        <begin position="175"/>
        <end position="355"/>
    </location>
</feature>
<proteinExistence type="predicted"/>
<dbReference type="InterPro" id="IPR052544">
    <property type="entry name" value="Bacteriocin_Proc_Enz"/>
</dbReference>
<dbReference type="Gene3D" id="3.40.109.10">
    <property type="entry name" value="NADH Oxidase"/>
    <property type="match status" value="1"/>
</dbReference>
<organism evidence="2 3">
    <name type="scientific">Mesorhizobium qingshengii</name>
    <dbReference type="NCBI Taxonomy" id="1165689"/>
    <lineage>
        <taxon>Bacteria</taxon>
        <taxon>Pseudomonadati</taxon>
        <taxon>Pseudomonadota</taxon>
        <taxon>Alphaproteobacteria</taxon>
        <taxon>Hyphomicrobiales</taxon>
        <taxon>Phyllobacteriaceae</taxon>
        <taxon>Mesorhizobium</taxon>
    </lineage>
</organism>
<dbReference type="SUPFAM" id="SSF55469">
    <property type="entry name" value="FMN-dependent nitroreductase-like"/>
    <property type="match status" value="1"/>
</dbReference>
<evidence type="ECO:0000313" key="2">
    <source>
        <dbReference type="EMBL" id="SDA54094.1"/>
    </source>
</evidence>
<dbReference type="NCBIfam" id="TIGR03605">
    <property type="entry name" value="antibiot_sagB"/>
    <property type="match status" value="1"/>
</dbReference>
<dbReference type="GO" id="GO:0016491">
    <property type="term" value="F:oxidoreductase activity"/>
    <property type="evidence" value="ECO:0007669"/>
    <property type="project" value="InterPro"/>
</dbReference>
<dbReference type="STRING" id="1165689.SAMN02927914_01241"/>
<dbReference type="EMBL" id="FMXM01000003">
    <property type="protein sequence ID" value="SDA54094.1"/>
    <property type="molecule type" value="Genomic_DNA"/>
</dbReference>
<name>A0A1G5W807_9HYPH</name>
<accession>A0A1G5W807</accession>
<dbReference type="CDD" id="cd02142">
    <property type="entry name" value="McbC_SagB-like_oxidoreductase"/>
    <property type="match status" value="1"/>
</dbReference>
<dbReference type="AlphaFoldDB" id="A0A1G5W807"/>
<protein>
    <submittedName>
        <fullName evidence="2">SagB-type dehydrogenase domain-containing protein</fullName>
    </submittedName>
</protein>
<dbReference type="Pfam" id="PF00881">
    <property type="entry name" value="Nitroreductase"/>
    <property type="match status" value="1"/>
</dbReference>
<dbReference type="Proteomes" id="UP000198588">
    <property type="component" value="Unassembled WGS sequence"/>
</dbReference>
<dbReference type="PANTHER" id="PTHR43745:SF2">
    <property type="entry name" value="NITROREDUCTASE MJ1384-RELATED"/>
    <property type="match status" value="1"/>
</dbReference>
<sequence length="371" mass="40003">MSGLLVGASAPRTAFSIMKMRSSKTLVFYPGPNKVTGCNFLTRNVFECGPEVIGLLASWDKWASIADIARAHGWSKSELKAVVPRLLDFSALVTAGSPLAEQEAQFTGQWNWGIPTALMHFCVQDSEFMTIEQAEERQIERAVHTPQPDLLLRNSPGAIRLPNALEDNELLALMARRRTNRTAATPTITSEQLSDCLFAGMGITGETTNCVGALPLGMTPSGGARNPYEAYVVAQAVEGLEPGVYHYSAADHDLGRISANHLPKISELVGGQEWADAMPCLILLCAKLDRTMWKYEDANAYRVVLIEAGHIGQNIMLAATNHGLSACPTAALSHSAIKRLLGLDRLTDAPVYALTISTPQTCPSSVGQSIN</sequence>
<evidence type="ECO:0000259" key="1">
    <source>
        <dbReference type="Pfam" id="PF00881"/>
    </source>
</evidence>
<reference evidence="2 3" key="1">
    <citation type="submission" date="2016-10" db="EMBL/GenBank/DDBJ databases">
        <authorList>
            <person name="de Groot N.N."/>
        </authorList>
    </citation>
    <scope>NUCLEOTIDE SEQUENCE [LARGE SCALE GENOMIC DNA]</scope>
    <source>
        <strain evidence="2 3">CGMCC 1.12097</strain>
    </source>
</reference>
<gene>
    <name evidence="2" type="ORF">SAMN02927914_01241</name>
</gene>